<keyword evidence="3" id="KW-0614">Plasmid</keyword>
<dbReference type="InterPro" id="IPR012869">
    <property type="entry name" value="RHH_5"/>
</dbReference>
<dbReference type="EMBL" id="CP024785">
    <property type="protein sequence ID" value="AUB35104.1"/>
    <property type="molecule type" value="Genomic_DNA"/>
</dbReference>
<evidence type="ECO:0000313" key="2">
    <source>
        <dbReference type="EMBL" id="AUB35104.1"/>
    </source>
</evidence>
<dbReference type="AlphaFoldDB" id="A0A2K8SI23"/>
<sequence>MPDSVLEDLEVWAASQGRPTANLAAFLIEMSIKLAKNSGEFPNNSSVITSKPQS</sequence>
<dbReference type="EMBL" id="CP024792">
    <property type="protein sequence ID" value="AUB43824.1"/>
    <property type="molecule type" value="Genomic_DNA"/>
</dbReference>
<dbReference type="KEGG" id="nfl:COO91_10016"/>
<organism evidence="2 4">
    <name type="scientific">Nostoc flagelliforme CCNUN1</name>
    <dbReference type="NCBI Taxonomy" id="2038116"/>
    <lineage>
        <taxon>Bacteria</taxon>
        <taxon>Bacillati</taxon>
        <taxon>Cyanobacteriota</taxon>
        <taxon>Cyanophyceae</taxon>
        <taxon>Nostocales</taxon>
        <taxon>Nostocaceae</taxon>
        <taxon>Nostoc</taxon>
    </lineage>
</organism>
<gene>
    <name evidence="2" type="ORF">COO91_00961</name>
    <name evidence="3" type="ORF">COO91_10016</name>
</gene>
<dbReference type="Pfam" id="PF07878">
    <property type="entry name" value="RHH_5"/>
    <property type="match status" value="1"/>
</dbReference>
<evidence type="ECO:0000313" key="3">
    <source>
        <dbReference type="EMBL" id="AUB43824.1"/>
    </source>
</evidence>
<evidence type="ECO:0000259" key="1">
    <source>
        <dbReference type="Pfam" id="PF07878"/>
    </source>
</evidence>
<reference evidence="2 4" key="1">
    <citation type="submission" date="2017-11" db="EMBL/GenBank/DDBJ databases">
        <title>Complete genome of a free-living desiccation-tolerant cyanobacterium and its photosynthetic adaptation to extreme terrestrial habitat.</title>
        <authorList>
            <person name="Shang J."/>
        </authorList>
    </citation>
    <scope>NUCLEOTIDE SEQUENCE [LARGE SCALE GENOMIC DNA]</scope>
    <source>
        <strain evidence="2 4">CCNUN1</strain>
        <plasmid evidence="4">pnfsy07</plasmid>
        <plasmid evidence="3">pNFSY07</plasmid>
    </source>
</reference>
<dbReference type="KEGG" id="nfl:COO91_00961"/>
<name>A0A2K8SI23_9NOSO</name>
<protein>
    <submittedName>
        <fullName evidence="2">CopG-like ribbon-helix-helix domain</fullName>
    </submittedName>
</protein>
<evidence type="ECO:0000313" key="4">
    <source>
        <dbReference type="Proteomes" id="UP000232003"/>
    </source>
</evidence>
<keyword evidence="4" id="KW-1185">Reference proteome</keyword>
<geneLocation type="plasmid" evidence="3">
    <name>pNFSY07</name>
</geneLocation>
<dbReference type="Proteomes" id="UP000232003">
    <property type="component" value="Plasmid pNFSY07"/>
</dbReference>
<feature type="domain" description="CopG-like ribbon-helix-helix" evidence="1">
    <location>
        <begin position="2"/>
        <end position="33"/>
    </location>
</feature>
<proteinExistence type="predicted"/>
<accession>A0A2K8SI23</accession>
<dbReference type="Proteomes" id="UP000232003">
    <property type="component" value="Chromosome"/>
</dbReference>
<geneLocation type="plasmid" evidence="4">
    <name>pnfsy07</name>
</geneLocation>